<reference evidence="1 2" key="1">
    <citation type="submission" date="2016-08" db="EMBL/GenBank/DDBJ databases">
        <authorList>
            <person name="Loux V."/>
            <person name="Rue O."/>
        </authorList>
    </citation>
    <scope>NUCLEOTIDE SEQUENCE [LARGE SCALE GENOMIC DNA]</scope>
    <source>
        <strain evidence="1 2">AFSSA_08CEB44bac</strain>
    </source>
</reference>
<protein>
    <recommendedName>
        <fullName evidence="3">Transporter</fullName>
    </recommendedName>
</protein>
<evidence type="ECO:0000313" key="2">
    <source>
        <dbReference type="Proteomes" id="UP000242164"/>
    </source>
</evidence>
<accession>A0AAX2CGA6</accession>
<name>A0AAX2CGA6_9BACI</name>
<sequence length="50" mass="5937">MKHEEVFKIEISVGSELVAKHEMKAYDVKDVIEKLAHTYLDNDKERFDEK</sequence>
<dbReference type="EMBL" id="FMIK01000024">
    <property type="protein sequence ID" value="SCL91829.1"/>
    <property type="molecule type" value="Genomic_DNA"/>
</dbReference>
<evidence type="ECO:0000313" key="1">
    <source>
        <dbReference type="EMBL" id="SCL91829.1"/>
    </source>
</evidence>
<proteinExistence type="predicted"/>
<organism evidence="1 2">
    <name type="scientific">Bacillus cytotoxicus</name>
    <dbReference type="NCBI Taxonomy" id="580165"/>
    <lineage>
        <taxon>Bacteria</taxon>
        <taxon>Bacillati</taxon>
        <taxon>Bacillota</taxon>
        <taxon>Bacilli</taxon>
        <taxon>Bacillales</taxon>
        <taxon>Bacillaceae</taxon>
        <taxon>Bacillus</taxon>
        <taxon>Bacillus cereus group</taxon>
    </lineage>
</organism>
<dbReference type="RefSeq" id="WP_176371934.1">
    <property type="nucleotide sequence ID" value="NZ_CP066179.1"/>
</dbReference>
<dbReference type="AlphaFoldDB" id="A0AAX2CGA6"/>
<dbReference type="Proteomes" id="UP000242164">
    <property type="component" value="Unassembled WGS sequence"/>
</dbReference>
<gene>
    <name evidence="1" type="ORF">BCB44BAC_01944</name>
</gene>
<comment type="caution">
    <text evidence="1">The sequence shown here is derived from an EMBL/GenBank/DDBJ whole genome shotgun (WGS) entry which is preliminary data.</text>
</comment>
<evidence type="ECO:0008006" key="3">
    <source>
        <dbReference type="Google" id="ProtNLM"/>
    </source>
</evidence>